<dbReference type="CDD" id="cd00130">
    <property type="entry name" value="PAS"/>
    <property type="match status" value="4"/>
</dbReference>
<evidence type="ECO:0000256" key="4">
    <source>
        <dbReference type="ARBA" id="ARBA00022679"/>
    </source>
</evidence>
<gene>
    <name evidence="11" type="ORF">L3049_18410</name>
</gene>
<feature type="domain" description="PAS" evidence="9">
    <location>
        <begin position="509"/>
        <end position="582"/>
    </location>
</feature>
<dbReference type="PANTHER" id="PTHR43047:SF72">
    <property type="entry name" value="OSMOSENSING HISTIDINE PROTEIN KINASE SLN1"/>
    <property type="match status" value="1"/>
</dbReference>
<evidence type="ECO:0000259" key="8">
    <source>
        <dbReference type="PROSITE" id="PS50110"/>
    </source>
</evidence>
<dbReference type="InterPro" id="IPR013655">
    <property type="entry name" value="PAS_fold_3"/>
</dbReference>
<keyword evidence="3 6" id="KW-0597">Phosphoprotein</keyword>
<feature type="domain" description="PAC" evidence="10">
    <location>
        <begin position="457"/>
        <end position="508"/>
    </location>
</feature>
<evidence type="ECO:0000313" key="11">
    <source>
        <dbReference type="EMBL" id="MDE5419966.1"/>
    </source>
</evidence>
<evidence type="ECO:0000259" key="10">
    <source>
        <dbReference type="PROSITE" id="PS50113"/>
    </source>
</evidence>
<dbReference type="SMART" id="SM00086">
    <property type="entry name" value="PAC"/>
    <property type="match status" value="5"/>
</dbReference>
<dbReference type="InterPro" id="IPR004358">
    <property type="entry name" value="Sig_transdc_His_kin-like_C"/>
</dbReference>
<dbReference type="Pfam" id="PF00072">
    <property type="entry name" value="Response_reg"/>
    <property type="match status" value="1"/>
</dbReference>
<dbReference type="PANTHER" id="PTHR43047">
    <property type="entry name" value="TWO-COMPONENT HISTIDINE PROTEIN KINASE"/>
    <property type="match status" value="1"/>
</dbReference>
<dbReference type="Pfam" id="PF00989">
    <property type="entry name" value="PAS"/>
    <property type="match status" value="1"/>
</dbReference>
<feature type="modified residue" description="4-aspartylphosphate" evidence="6">
    <location>
        <position position="1076"/>
    </location>
</feature>
<dbReference type="SUPFAM" id="SSF52172">
    <property type="entry name" value="CheY-like"/>
    <property type="match status" value="1"/>
</dbReference>
<dbReference type="Gene3D" id="3.40.50.2300">
    <property type="match status" value="1"/>
</dbReference>
<dbReference type="SUPFAM" id="SSF47384">
    <property type="entry name" value="Homodimeric domain of signal transducing histidine kinase"/>
    <property type="match status" value="1"/>
</dbReference>
<dbReference type="Gene3D" id="3.30.450.20">
    <property type="entry name" value="PAS domain"/>
    <property type="match status" value="6"/>
</dbReference>
<feature type="domain" description="Response regulatory" evidence="8">
    <location>
        <begin position="1026"/>
        <end position="1141"/>
    </location>
</feature>
<dbReference type="NCBIfam" id="TIGR00229">
    <property type="entry name" value="sensory_box"/>
    <property type="match status" value="5"/>
</dbReference>
<dbReference type="InterPro" id="IPR013767">
    <property type="entry name" value="PAS_fold"/>
</dbReference>
<evidence type="ECO:0000256" key="6">
    <source>
        <dbReference type="PROSITE-ProRule" id="PRU00169"/>
    </source>
</evidence>
<dbReference type="PROSITE" id="PS50113">
    <property type="entry name" value="PAC"/>
    <property type="match status" value="2"/>
</dbReference>
<name>A0ABT5VX24_9BACT</name>
<dbReference type="EMBL" id="JAKJSC010000007">
    <property type="protein sequence ID" value="MDE5419966.1"/>
    <property type="molecule type" value="Genomic_DNA"/>
</dbReference>
<dbReference type="InterPro" id="IPR000700">
    <property type="entry name" value="PAS-assoc_C"/>
</dbReference>
<dbReference type="PROSITE" id="PS50112">
    <property type="entry name" value="PAS"/>
    <property type="match status" value="4"/>
</dbReference>
<dbReference type="InterPro" id="IPR001789">
    <property type="entry name" value="Sig_transdc_resp-reg_receiver"/>
</dbReference>
<dbReference type="PROSITE" id="PS50110">
    <property type="entry name" value="RESPONSE_REGULATORY"/>
    <property type="match status" value="1"/>
</dbReference>
<accession>A0ABT5VX24</accession>
<sequence>MKNAASTQVQNHFLDLSPDLMCIVAFNGNIQYVNPCWEKLLGYSKEEIRSQTFLDLIFGNGNNTIEKENFNLQDGKLPSFFESTLICKNGCLKNIQWSSDSKPKEKIIYFIGKDITVQKATEKQCQKSANIYRNLYNQTPAMVHSIGPDGCLLSASDLWLKNMGYKREEIIGKKSIEFLTPESQEYAKNIALPKFLENGKITDVRYDFITKQGEIINTLLSAIAEYGEDGKIRRTLAVIIDITLRKKAEDELKLSEQHLNNAITFAPFPAMIHCEGKILQLTSAWTELTGYTLKDIPTIEEWSKKAYGENAVPSKAFVESLYSIKSRVHDGEWEVKTKCGNTRIWDFSSSPIGISPEGNRIVMSMASDVTDRTEAKEALKIEKAFSEAIMNAAADTIYIFDPATGKPIYWNQANMDILGYTNDEMKSRLAGSESFYKQEDLTRLELTIKKCLANGRSQIQVDARAKDNSYIPFEYNLSLVERGVNERFICVIGRDISERKQAEEELKNEKSFSESVMNAANDIIYLFDPETNNAIYWNQAIMDIMNLSYNEVKEGLAGSASFHRTEDLPKIVKAINNCIESGQSNVQVDAFVKNKGYIPIDYNLSLINRGEEKQLICVIGRDITKIKQTEHLLRQSYKLLEASQSIAKVGGWELDIATNNLFWTAETYRIHETSPEEFDPTVDAGVNYFLPESRRMISEALKSAIEEGKGYDLVLETYTTKGRKIDVRTTCEVSFIGGLPSKLTGTFQDITKIKKAENALIKAKEKAEESDRLKSAFLANMSHEIRTPMNGILGFTDLLKSPDLSGEKQQKYIDIIEKSGARMLTTIHNIIDISIIESEQIQISLTDVDLNKQIDELYEFFTLEAEKKNIQFSIKKNLPNESVLIKTDEDKLNSILTNLIKNAIKYTQSGSINLSYELDTKSTPSLFHFSIKDTGIGIPKEKQETVFQRFIQADTEDRMVQEGSGLGLSIASAYVEKLGGKMQLESEVGVGSHFSFTIPIKENKFKKLSKTIEPSGIVELSEKKLQILIVEDEEAVIAYLKIILKKYEKDILVATNGTDAVDICRNNTNLDLILMDIRIPEIDGHEATRRIREFNKEVYILAQTAFAQIGDREKCIAAGCNDFITKPINKNKLLELIASRF</sequence>
<keyword evidence="12" id="KW-1185">Reference proteome</keyword>
<evidence type="ECO:0000259" key="7">
    <source>
        <dbReference type="PROSITE" id="PS50109"/>
    </source>
</evidence>
<dbReference type="EC" id="2.7.13.3" evidence="2"/>
<protein>
    <recommendedName>
        <fullName evidence="2">histidine kinase</fullName>
        <ecNumber evidence="2">2.7.13.3</ecNumber>
    </recommendedName>
</protein>
<dbReference type="InterPro" id="IPR003661">
    <property type="entry name" value="HisK_dim/P_dom"/>
</dbReference>
<dbReference type="SUPFAM" id="SSF55785">
    <property type="entry name" value="PYP-like sensor domain (PAS domain)"/>
    <property type="match status" value="6"/>
</dbReference>
<dbReference type="InterPro" id="IPR035965">
    <property type="entry name" value="PAS-like_dom_sf"/>
</dbReference>
<dbReference type="Gene3D" id="1.10.287.130">
    <property type="match status" value="1"/>
</dbReference>
<dbReference type="InterPro" id="IPR005467">
    <property type="entry name" value="His_kinase_dom"/>
</dbReference>
<keyword evidence="4" id="KW-0808">Transferase</keyword>
<dbReference type="SUPFAM" id="SSF55874">
    <property type="entry name" value="ATPase domain of HSP90 chaperone/DNA topoisomerase II/histidine kinase"/>
    <property type="match status" value="1"/>
</dbReference>
<dbReference type="Proteomes" id="UP001528920">
    <property type="component" value="Unassembled WGS sequence"/>
</dbReference>
<dbReference type="InterPro" id="IPR011006">
    <property type="entry name" value="CheY-like_superfamily"/>
</dbReference>
<evidence type="ECO:0000259" key="9">
    <source>
        <dbReference type="PROSITE" id="PS50112"/>
    </source>
</evidence>
<feature type="domain" description="PAS" evidence="9">
    <location>
        <begin position="128"/>
        <end position="199"/>
    </location>
</feature>
<dbReference type="PROSITE" id="PS50109">
    <property type="entry name" value="HIS_KIN"/>
    <property type="match status" value="1"/>
</dbReference>
<dbReference type="SMART" id="SM00387">
    <property type="entry name" value="HATPase_c"/>
    <property type="match status" value="1"/>
</dbReference>
<evidence type="ECO:0000313" key="12">
    <source>
        <dbReference type="Proteomes" id="UP001528920"/>
    </source>
</evidence>
<evidence type="ECO:0000256" key="5">
    <source>
        <dbReference type="ARBA" id="ARBA00022777"/>
    </source>
</evidence>
<dbReference type="SMART" id="SM00448">
    <property type="entry name" value="REC"/>
    <property type="match status" value="1"/>
</dbReference>
<feature type="domain" description="Histidine kinase" evidence="7">
    <location>
        <begin position="780"/>
        <end position="1002"/>
    </location>
</feature>
<dbReference type="CDD" id="cd16922">
    <property type="entry name" value="HATPase_EvgS-ArcB-TorS-like"/>
    <property type="match status" value="1"/>
</dbReference>
<organism evidence="11 12">
    <name type="scientific">Paralabilibaculum antarcticum</name>
    <dbReference type="NCBI Taxonomy" id="2912572"/>
    <lineage>
        <taxon>Bacteria</taxon>
        <taxon>Pseudomonadati</taxon>
        <taxon>Bacteroidota</taxon>
        <taxon>Bacteroidia</taxon>
        <taxon>Marinilabiliales</taxon>
        <taxon>Marinifilaceae</taxon>
        <taxon>Paralabilibaculum</taxon>
    </lineage>
</organism>
<evidence type="ECO:0000256" key="2">
    <source>
        <dbReference type="ARBA" id="ARBA00012438"/>
    </source>
</evidence>
<comment type="catalytic activity">
    <reaction evidence="1">
        <text>ATP + protein L-histidine = ADP + protein N-phospho-L-histidine.</text>
        <dbReference type="EC" id="2.7.13.3"/>
    </reaction>
</comment>
<feature type="domain" description="PAS" evidence="9">
    <location>
        <begin position="6"/>
        <end position="57"/>
    </location>
</feature>
<reference evidence="11 12" key="1">
    <citation type="submission" date="2022-01" db="EMBL/GenBank/DDBJ databases">
        <title>Labilibaculum sp. nov, a marine bacterium isolated from Antarctica.</title>
        <authorList>
            <person name="Dai W."/>
        </authorList>
    </citation>
    <scope>NUCLEOTIDE SEQUENCE [LARGE SCALE GENOMIC DNA]</scope>
    <source>
        <strain evidence="11 12">DW002</strain>
    </source>
</reference>
<dbReference type="Pfam" id="PF08447">
    <property type="entry name" value="PAS_3"/>
    <property type="match status" value="1"/>
</dbReference>
<dbReference type="RefSeq" id="WP_275111297.1">
    <property type="nucleotide sequence ID" value="NZ_JAKJSC010000007.1"/>
</dbReference>
<dbReference type="SMART" id="SM00388">
    <property type="entry name" value="HisKA"/>
    <property type="match status" value="1"/>
</dbReference>
<dbReference type="SMART" id="SM00091">
    <property type="entry name" value="PAS"/>
    <property type="match status" value="4"/>
</dbReference>
<dbReference type="InterPro" id="IPR000014">
    <property type="entry name" value="PAS"/>
</dbReference>
<evidence type="ECO:0000256" key="3">
    <source>
        <dbReference type="ARBA" id="ARBA00022553"/>
    </source>
</evidence>
<dbReference type="PRINTS" id="PR00344">
    <property type="entry name" value="BCTRLSENSOR"/>
</dbReference>
<dbReference type="CDD" id="cd00082">
    <property type="entry name" value="HisKA"/>
    <property type="match status" value="1"/>
</dbReference>
<dbReference type="InterPro" id="IPR036097">
    <property type="entry name" value="HisK_dim/P_sf"/>
</dbReference>
<evidence type="ECO:0000256" key="1">
    <source>
        <dbReference type="ARBA" id="ARBA00000085"/>
    </source>
</evidence>
<dbReference type="InterPro" id="IPR036890">
    <property type="entry name" value="HATPase_C_sf"/>
</dbReference>
<comment type="caution">
    <text evidence="11">The sequence shown here is derived from an EMBL/GenBank/DDBJ whole genome shotgun (WGS) entry which is preliminary data.</text>
</comment>
<dbReference type="InterPro" id="IPR001610">
    <property type="entry name" value="PAC"/>
</dbReference>
<dbReference type="InterPro" id="IPR003594">
    <property type="entry name" value="HATPase_dom"/>
</dbReference>
<dbReference type="CDD" id="cd17546">
    <property type="entry name" value="REC_hyHK_CKI1_RcsC-like"/>
    <property type="match status" value="1"/>
</dbReference>
<proteinExistence type="predicted"/>
<dbReference type="Gene3D" id="3.30.565.10">
    <property type="entry name" value="Histidine kinase-like ATPase, C-terminal domain"/>
    <property type="match status" value="1"/>
</dbReference>
<dbReference type="Pfam" id="PF00512">
    <property type="entry name" value="HisKA"/>
    <property type="match status" value="1"/>
</dbReference>
<feature type="domain" description="PAC" evidence="10">
    <location>
        <begin position="202"/>
        <end position="254"/>
    </location>
</feature>
<dbReference type="Pfam" id="PF13426">
    <property type="entry name" value="PAS_9"/>
    <property type="match status" value="2"/>
</dbReference>
<feature type="domain" description="PAS" evidence="9">
    <location>
        <begin position="382"/>
        <end position="455"/>
    </location>
</feature>
<dbReference type="Pfam" id="PF02518">
    <property type="entry name" value="HATPase_c"/>
    <property type="match status" value="1"/>
</dbReference>
<keyword evidence="5" id="KW-0418">Kinase</keyword>